<gene>
    <name evidence="1" type="ORF">LCGC14_1052790</name>
</gene>
<organism evidence="1">
    <name type="scientific">marine sediment metagenome</name>
    <dbReference type="NCBI Taxonomy" id="412755"/>
    <lineage>
        <taxon>unclassified sequences</taxon>
        <taxon>metagenomes</taxon>
        <taxon>ecological metagenomes</taxon>
    </lineage>
</organism>
<sequence length="91" mass="10558">MNDVVLWCFRHKQEVRKGKRACEYRLIWNLDVKSEVIGECDMRDAVVVPMEPDGDLYVFDATKGDEHYDRLDLVALIECGVLVKVERGNDE</sequence>
<dbReference type="EMBL" id="LAZR01004414">
    <property type="protein sequence ID" value="KKN08810.1"/>
    <property type="molecule type" value="Genomic_DNA"/>
</dbReference>
<comment type="caution">
    <text evidence="1">The sequence shown here is derived from an EMBL/GenBank/DDBJ whole genome shotgun (WGS) entry which is preliminary data.</text>
</comment>
<evidence type="ECO:0000313" key="1">
    <source>
        <dbReference type="EMBL" id="KKN08810.1"/>
    </source>
</evidence>
<accession>A0A0F9MN87</accession>
<reference evidence="1" key="1">
    <citation type="journal article" date="2015" name="Nature">
        <title>Complex archaea that bridge the gap between prokaryotes and eukaryotes.</title>
        <authorList>
            <person name="Spang A."/>
            <person name="Saw J.H."/>
            <person name="Jorgensen S.L."/>
            <person name="Zaremba-Niedzwiedzka K."/>
            <person name="Martijn J."/>
            <person name="Lind A.E."/>
            <person name="van Eijk R."/>
            <person name="Schleper C."/>
            <person name="Guy L."/>
            <person name="Ettema T.J."/>
        </authorList>
    </citation>
    <scope>NUCLEOTIDE SEQUENCE</scope>
</reference>
<protein>
    <submittedName>
        <fullName evidence="1">Uncharacterized protein</fullName>
    </submittedName>
</protein>
<proteinExistence type="predicted"/>
<name>A0A0F9MN87_9ZZZZ</name>
<dbReference type="AlphaFoldDB" id="A0A0F9MN87"/>